<dbReference type="InterPro" id="IPR032710">
    <property type="entry name" value="NTF2-like_dom_sf"/>
</dbReference>
<organism evidence="2 3">
    <name type="scientific">Craterilacuibacter sinensis</name>
    <dbReference type="NCBI Taxonomy" id="2686017"/>
    <lineage>
        <taxon>Bacteria</taxon>
        <taxon>Pseudomonadati</taxon>
        <taxon>Pseudomonadota</taxon>
        <taxon>Betaproteobacteria</taxon>
        <taxon>Neisseriales</taxon>
        <taxon>Neisseriaceae</taxon>
        <taxon>Craterilacuibacter</taxon>
    </lineage>
</organism>
<gene>
    <name evidence="2" type="ORF">GQF02_14580</name>
</gene>
<proteinExistence type="predicted"/>
<evidence type="ECO:0000259" key="1">
    <source>
        <dbReference type="Pfam" id="PF12680"/>
    </source>
</evidence>
<dbReference type="Pfam" id="PF12680">
    <property type="entry name" value="SnoaL_2"/>
    <property type="match status" value="1"/>
</dbReference>
<evidence type="ECO:0000313" key="3">
    <source>
        <dbReference type="Proteomes" id="UP000467214"/>
    </source>
</evidence>
<protein>
    <submittedName>
        <fullName evidence="2">Steroid delta-isomerase</fullName>
    </submittedName>
</protein>
<dbReference type="InterPro" id="IPR037401">
    <property type="entry name" value="SnoaL-like"/>
</dbReference>
<accession>A0A845BSU9</accession>
<sequence>MSYPSPALVVQAQLDAYNAKDIDALLETYAPDASLYALHGECLAQGHDEMRLRFIARFAEADLYADLISRSQMGDIVIDHERVTRNFPEGVGSMEMLCIYEVRQGRIHKASFAMDEQRLHFVER</sequence>
<dbReference type="Proteomes" id="UP000467214">
    <property type="component" value="Unassembled WGS sequence"/>
</dbReference>
<dbReference type="PIRSF" id="PIRSF030561">
    <property type="entry name" value="UCP030561"/>
    <property type="match status" value="1"/>
</dbReference>
<keyword evidence="3" id="KW-1185">Reference proteome</keyword>
<name>A0A845BSU9_9NEIS</name>
<dbReference type="EMBL" id="WSSB01000017">
    <property type="protein sequence ID" value="MXR38198.1"/>
    <property type="molecule type" value="Genomic_DNA"/>
</dbReference>
<dbReference type="GO" id="GO:0016853">
    <property type="term" value="F:isomerase activity"/>
    <property type="evidence" value="ECO:0007669"/>
    <property type="project" value="UniProtKB-KW"/>
</dbReference>
<comment type="caution">
    <text evidence="2">The sequence shown here is derived from an EMBL/GenBank/DDBJ whole genome shotgun (WGS) entry which is preliminary data.</text>
</comment>
<keyword evidence="2" id="KW-0413">Isomerase</keyword>
<dbReference type="InterPro" id="IPR008317">
    <property type="entry name" value="UCP030561"/>
</dbReference>
<evidence type="ECO:0000313" key="2">
    <source>
        <dbReference type="EMBL" id="MXR38198.1"/>
    </source>
</evidence>
<dbReference type="Gene3D" id="3.10.450.50">
    <property type="match status" value="1"/>
</dbReference>
<dbReference type="RefSeq" id="WP_160798100.1">
    <property type="nucleotide sequence ID" value="NZ_WSSB01000017.1"/>
</dbReference>
<feature type="domain" description="SnoaL-like" evidence="1">
    <location>
        <begin position="10"/>
        <end position="107"/>
    </location>
</feature>
<dbReference type="AlphaFoldDB" id="A0A845BSU9"/>
<dbReference type="SUPFAM" id="SSF54427">
    <property type="entry name" value="NTF2-like"/>
    <property type="match status" value="1"/>
</dbReference>
<reference evidence="2 3" key="1">
    <citation type="submission" date="2019-12" db="EMBL/GenBank/DDBJ databases">
        <title>Neisseriaceae gen. nov. sp. Genome sequencing and assembly.</title>
        <authorList>
            <person name="Liu Z."/>
            <person name="Li A."/>
        </authorList>
    </citation>
    <scope>NUCLEOTIDE SEQUENCE [LARGE SCALE GENOMIC DNA]</scope>
    <source>
        <strain evidence="2 3">B2N2-7</strain>
    </source>
</reference>